<keyword evidence="20" id="KW-1185">Reference proteome</keyword>
<feature type="site" description="Important for catalytic activity" evidence="17">
    <location>
        <position position="260"/>
    </location>
</feature>
<accession>N0B9Y6</accession>
<feature type="binding site" evidence="14">
    <location>
        <position position="260"/>
    </location>
    <ligand>
        <name>substrate</name>
    </ligand>
</feature>
<dbReference type="Proteomes" id="UP000005952">
    <property type="component" value="Chromosome"/>
</dbReference>
<dbReference type="KEGG" id="hdt:HYPDE_26213"/>
<evidence type="ECO:0000256" key="13">
    <source>
        <dbReference type="PIRSR" id="PIRSR605478-1"/>
    </source>
</evidence>
<evidence type="ECO:0000256" key="9">
    <source>
        <dbReference type="ARBA" id="ARBA00022842"/>
    </source>
</evidence>
<comment type="catalytic activity">
    <reaction evidence="11">
        <text>D-sedoheptulose 7-phosphate + D-glyceraldehyde 3-phosphate = aldehydo-D-ribose 5-phosphate + D-xylulose 5-phosphate</text>
        <dbReference type="Rhea" id="RHEA:10508"/>
        <dbReference type="ChEBI" id="CHEBI:57483"/>
        <dbReference type="ChEBI" id="CHEBI:57737"/>
        <dbReference type="ChEBI" id="CHEBI:58273"/>
        <dbReference type="ChEBI" id="CHEBI:59776"/>
        <dbReference type="EC" id="2.2.1.1"/>
    </reaction>
</comment>
<evidence type="ECO:0000256" key="11">
    <source>
        <dbReference type="ARBA" id="ARBA00049473"/>
    </source>
</evidence>
<feature type="binding site" evidence="16">
    <location>
        <position position="184"/>
    </location>
    <ligand>
        <name>Mg(2+)</name>
        <dbReference type="ChEBI" id="CHEBI:18420"/>
    </ligand>
</feature>
<dbReference type="Gene3D" id="3.40.50.920">
    <property type="match status" value="1"/>
</dbReference>
<feature type="binding site" evidence="15">
    <location>
        <position position="51"/>
    </location>
    <ligand>
        <name>thiamine diphosphate</name>
        <dbReference type="ChEBI" id="CHEBI:58937"/>
    </ligand>
</feature>
<dbReference type="InterPro" id="IPR005475">
    <property type="entry name" value="Transketolase-like_Pyr-bd"/>
</dbReference>
<dbReference type="SUPFAM" id="SSF52922">
    <property type="entry name" value="TK C-terminal domain-like"/>
    <property type="match status" value="1"/>
</dbReference>
<feature type="binding site" evidence="16">
    <location>
        <position position="186"/>
    </location>
    <ligand>
        <name>Mg(2+)</name>
        <dbReference type="ChEBI" id="CHEBI:18420"/>
    </ligand>
</feature>
<evidence type="ECO:0000256" key="4">
    <source>
        <dbReference type="ARBA" id="ARBA00011738"/>
    </source>
</evidence>
<evidence type="ECO:0000256" key="15">
    <source>
        <dbReference type="PIRSR" id="PIRSR605478-3"/>
    </source>
</evidence>
<dbReference type="STRING" id="670307.HYPDE_26213"/>
<dbReference type="InterPro" id="IPR033247">
    <property type="entry name" value="Transketolase_fam"/>
</dbReference>
<organism evidence="19 20">
    <name type="scientific">Hyphomicrobium denitrificans 1NES1</name>
    <dbReference type="NCBI Taxonomy" id="670307"/>
    <lineage>
        <taxon>Bacteria</taxon>
        <taxon>Pseudomonadati</taxon>
        <taxon>Pseudomonadota</taxon>
        <taxon>Alphaproteobacteria</taxon>
        <taxon>Hyphomicrobiales</taxon>
        <taxon>Hyphomicrobiaceae</taxon>
        <taxon>Hyphomicrobium</taxon>
    </lineage>
</organism>
<dbReference type="GO" id="GO:0046872">
    <property type="term" value="F:metal ion binding"/>
    <property type="evidence" value="ECO:0007669"/>
    <property type="project" value="UniProtKB-KW"/>
</dbReference>
<evidence type="ECO:0000256" key="14">
    <source>
        <dbReference type="PIRSR" id="PIRSR605478-2"/>
    </source>
</evidence>
<dbReference type="NCBIfam" id="TIGR00232">
    <property type="entry name" value="tktlase_bact"/>
    <property type="match status" value="1"/>
</dbReference>
<evidence type="ECO:0000256" key="12">
    <source>
        <dbReference type="NCBIfam" id="TIGR00232"/>
    </source>
</evidence>
<keyword evidence="9 16" id="KW-0460">Magnesium</keyword>
<feature type="binding site" evidence="14">
    <location>
        <position position="383"/>
    </location>
    <ligand>
        <name>substrate</name>
    </ligand>
</feature>
<keyword evidence="7" id="KW-0808">Transferase</keyword>
<feature type="binding site" evidence="14">
    <location>
        <position position="520"/>
    </location>
    <ligand>
        <name>substrate</name>
    </ligand>
</feature>
<dbReference type="InterPro" id="IPR005474">
    <property type="entry name" value="Transketolase_N"/>
</dbReference>
<evidence type="ECO:0000256" key="6">
    <source>
        <dbReference type="ARBA" id="ARBA00022567"/>
    </source>
</evidence>
<evidence type="ECO:0000256" key="10">
    <source>
        <dbReference type="ARBA" id="ARBA00023052"/>
    </source>
</evidence>
<evidence type="ECO:0000256" key="8">
    <source>
        <dbReference type="ARBA" id="ARBA00022723"/>
    </source>
</evidence>
<evidence type="ECO:0000256" key="17">
    <source>
        <dbReference type="PIRSR" id="PIRSR605478-5"/>
    </source>
</evidence>
<feature type="binding site" evidence="15">
    <location>
        <position position="155"/>
    </location>
    <ligand>
        <name>thiamine diphosphate</name>
        <dbReference type="ChEBI" id="CHEBI:58937"/>
    </ligand>
</feature>
<feature type="binding site" evidence="14">
    <location>
        <position position="461"/>
    </location>
    <ligand>
        <name>substrate</name>
    </ligand>
</feature>
<evidence type="ECO:0000256" key="5">
    <source>
        <dbReference type="ARBA" id="ARBA00013152"/>
    </source>
</evidence>
<feature type="site" description="Important for catalytic activity" evidence="17">
    <location>
        <position position="11"/>
    </location>
</feature>
<dbReference type="FunFam" id="3.40.50.920:FF:000003">
    <property type="entry name" value="Transketolase"/>
    <property type="match status" value="1"/>
</dbReference>
<dbReference type="EC" id="2.2.1.1" evidence="5 12"/>
<feature type="binding site" evidence="16">
    <location>
        <position position="154"/>
    </location>
    <ligand>
        <name>Mg(2+)</name>
        <dbReference type="ChEBI" id="CHEBI:18420"/>
    </ligand>
</feature>
<feature type="active site" description="Proton donor" evidence="13">
    <location>
        <position position="412"/>
    </location>
</feature>
<dbReference type="Pfam" id="PF22613">
    <property type="entry name" value="Transketolase_C_1"/>
    <property type="match status" value="1"/>
</dbReference>
<dbReference type="FunFam" id="3.40.50.970:FF:000003">
    <property type="entry name" value="Transketolase"/>
    <property type="match status" value="1"/>
</dbReference>
<proteinExistence type="inferred from homology"/>
<dbReference type="CDD" id="cd07033">
    <property type="entry name" value="TPP_PYR_DXS_TK_like"/>
    <property type="match status" value="1"/>
</dbReference>
<comment type="similarity">
    <text evidence="3">Belongs to the transketolase family.</text>
</comment>
<dbReference type="EMBL" id="CP005587">
    <property type="protein sequence ID" value="AGK56925.1"/>
    <property type="molecule type" value="Genomic_DNA"/>
</dbReference>
<dbReference type="GO" id="GO:0009052">
    <property type="term" value="P:pentose-phosphate shunt, non-oxidative branch"/>
    <property type="evidence" value="ECO:0007669"/>
    <property type="project" value="UniProtKB-ARBA"/>
</dbReference>
<gene>
    <name evidence="19" type="ORF">HYPDE_26213</name>
</gene>
<comment type="subunit">
    <text evidence="4">Homodimer.</text>
</comment>
<dbReference type="PANTHER" id="PTHR43522:SF2">
    <property type="entry name" value="TRANSKETOLASE 1-RELATED"/>
    <property type="match status" value="1"/>
</dbReference>
<dbReference type="eggNOG" id="COG0021">
    <property type="taxonomic scope" value="Bacteria"/>
</dbReference>
<dbReference type="PANTHER" id="PTHR43522">
    <property type="entry name" value="TRANSKETOLASE"/>
    <property type="match status" value="1"/>
</dbReference>
<sequence length="673" mass="73641">MDAVQQAESGHPGTPMALAPVIYTLWQRFLRFDPDDASWPNRDRFVLSNGHASMLLYSMLHLTGVKNPNNGEQVRSGELAVTIGDIKRFRQLDSKCPGHPEYRRTTGIEATTGPLGQGCGMSVGMAIAERWLAKHFNKPDFEVFNYDVYAFCGDGDMMEGVTSEAASIAGHLMLGNLCWIYDSNRVTIEGHTDLAFSDDVAARFLAYGWNVHRVGDANDTERIADAIETFRRSHDVPTLIIVDSHIGYGAPHKQDTNAAHGEPLGVEEIRLAKRAYGWPEDAEFLVPDGVRQHFNASIGERGRRLQKGWSELIKAYKSKYPKLSREIERLQKRELPDGWDANLPSFAADPKGLATRDSSSKVQNAIARHCPSLIGGSADLSPSTKTRLTIEAAGDFEAGKYGGRNLHFGIREHAMGTILNGLALSNIRAYGSSFLNFSDYMKAPIRLGALMELPVIYIFTHDSIGLGEDGPTHQPVEQLVALRSIPDLITLRPADANEVVEAWRVVVGLKHQPACLILTRQPLTTFDRTIYASAAGVARGAYVMADAKRGKPAVILIGTGSEVALCADAYEALNKEGVAARLVSMPSWELFEQQDQAYRDSVLPPEIKARVSVEAGSVIGWDRYVGPGGARIGMHTFGASAPIKDLMKKFGFTREAVLTAARQQLGLAKEKAA</sequence>
<feature type="binding site" evidence="15">
    <location>
        <position position="260"/>
    </location>
    <ligand>
        <name>thiamine diphosphate</name>
        <dbReference type="ChEBI" id="CHEBI:58937"/>
    </ligand>
</feature>
<dbReference type="Pfam" id="PF02779">
    <property type="entry name" value="Transket_pyr"/>
    <property type="match status" value="1"/>
</dbReference>
<dbReference type="InterPro" id="IPR005478">
    <property type="entry name" value="Transketolase_bac-like"/>
</dbReference>
<dbReference type="FunFam" id="3.40.50.970:FF:000004">
    <property type="entry name" value="Transketolase"/>
    <property type="match status" value="1"/>
</dbReference>
<feature type="binding site" evidence="15">
    <location>
        <position position="184"/>
    </location>
    <ligand>
        <name>thiamine diphosphate</name>
        <dbReference type="ChEBI" id="CHEBI:58937"/>
    </ligand>
</feature>
<evidence type="ECO:0000256" key="16">
    <source>
        <dbReference type="PIRSR" id="PIRSR605478-4"/>
    </source>
</evidence>
<comment type="cofactor">
    <cofactor evidence="16">
        <name>Mg(2+)</name>
        <dbReference type="ChEBI" id="CHEBI:18420"/>
    </cofactor>
    <text evidence="16">Binds 1 Mg(2+) ion per subunit. Can also utilize other divalent metal cations, such as Ca(2+), Mn(2+) and Co(2+).</text>
</comment>
<dbReference type="InterPro" id="IPR055152">
    <property type="entry name" value="Transketolase-like_C_2"/>
</dbReference>
<comment type="cofactor">
    <cofactor evidence="15">
        <name>thiamine diphosphate</name>
        <dbReference type="ChEBI" id="CHEBI:58937"/>
    </cofactor>
    <text evidence="15">Binds 1 thiamine pyrophosphate per subunit. During the reaction, the substrate forms a covalent intermediate with the cofactor.</text>
</comment>
<evidence type="ECO:0000313" key="20">
    <source>
        <dbReference type="Proteomes" id="UP000005952"/>
    </source>
</evidence>
<keyword evidence="8 16" id="KW-0479">Metal-binding</keyword>
<reference evidence="19 20" key="1">
    <citation type="journal article" date="2013" name="Genome Announc.">
        <title>Genome sequences for three denitrifying bacterial strains isolated from a uranium- and nitrate-contaminated subsurface environment.</title>
        <authorList>
            <person name="Venkatramanan R."/>
            <person name="Prakash O."/>
            <person name="Woyke T."/>
            <person name="Chain P."/>
            <person name="Goodwin L.A."/>
            <person name="Watson D."/>
            <person name="Brooks S."/>
            <person name="Kostka J.E."/>
            <person name="Green S.J."/>
        </authorList>
    </citation>
    <scope>NUCLEOTIDE SEQUENCE [LARGE SCALE GENOMIC DNA]</scope>
    <source>
        <strain evidence="19 20">1NES1</strain>
    </source>
</reference>
<comment type="cofactor">
    <cofactor evidence="1">
        <name>Ca(2+)</name>
        <dbReference type="ChEBI" id="CHEBI:29108"/>
    </cofactor>
</comment>
<evidence type="ECO:0000256" key="2">
    <source>
        <dbReference type="ARBA" id="ARBA00001941"/>
    </source>
</evidence>
<feature type="binding site" evidence="15">
    <location>
        <position position="437"/>
    </location>
    <ligand>
        <name>thiamine diphosphate</name>
        <dbReference type="ChEBI" id="CHEBI:58937"/>
    </ligand>
</feature>
<dbReference type="SUPFAM" id="SSF52518">
    <property type="entry name" value="Thiamin diphosphate-binding fold (THDP-binding)"/>
    <property type="match status" value="2"/>
</dbReference>
<dbReference type="Gene3D" id="3.40.50.970">
    <property type="match status" value="2"/>
</dbReference>
<feature type="binding site" evidence="14">
    <location>
        <position position="11"/>
    </location>
    <ligand>
        <name>substrate</name>
    </ligand>
</feature>
<evidence type="ECO:0000313" key="19">
    <source>
        <dbReference type="EMBL" id="AGK56925.1"/>
    </source>
</evidence>
<evidence type="ECO:0000256" key="3">
    <source>
        <dbReference type="ARBA" id="ARBA00007131"/>
    </source>
</evidence>
<feature type="binding site" evidence="14">
    <location>
        <position position="469"/>
    </location>
    <ligand>
        <name>substrate</name>
    </ligand>
</feature>
<keyword evidence="6" id="KW-0113">Calvin cycle</keyword>
<dbReference type="GO" id="GO:0004802">
    <property type="term" value="F:transketolase activity"/>
    <property type="evidence" value="ECO:0007669"/>
    <property type="project" value="UniProtKB-UniRule"/>
</dbReference>
<dbReference type="GO" id="GO:0005829">
    <property type="term" value="C:cytosol"/>
    <property type="evidence" value="ECO:0007669"/>
    <property type="project" value="TreeGrafter"/>
</dbReference>
<evidence type="ECO:0000256" key="7">
    <source>
        <dbReference type="ARBA" id="ARBA00022679"/>
    </source>
</evidence>
<dbReference type="GO" id="GO:0019253">
    <property type="term" value="P:reductive pentose-phosphate cycle"/>
    <property type="evidence" value="ECO:0007669"/>
    <property type="project" value="UniProtKB-KW"/>
</dbReference>
<dbReference type="AlphaFoldDB" id="N0B9Y6"/>
<dbReference type="CDD" id="cd02012">
    <property type="entry name" value="TPP_TK"/>
    <property type="match status" value="1"/>
</dbReference>
<evidence type="ECO:0000256" key="1">
    <source>
        <dbReference type="ARBA" id="ARBA00001913"/>
    </source>
</evidence>
<dbReference type="InterPro" id="IPR029061">
    <property type="entry name" value="THDP-binding"/>
</dbReference>
<feature type="binding site" evidence="14">
    <location>
        <position position="473"/>
    </location>
    <ligand>
        <name>substrate</name>
    </ligand>
</feature>
<protein>
    <recommendedName>
        <fullName evidence="5 12">Transketolase</fullName>
        <ecNumber evidence="5 12">2.2.1.1</ecNumber>
    </recommendedName>
</protein>
<dbReference type="InterPro" id="IPR009014">
    <property type="entry name" value="Transketo_C/PFOR_II"/>
</dbReference>
<name>N0B9Y6_9HYPH</name>
<feature type="binding site" evidence="15">
    <location>
        <begin position="113"/>
        <end position="115"/>
    </location>
    <ligand>
        <name>thiamine diphosphate</name>
        <dbReference type="ChEBI" id="CHEBI:58937"/>
    </ligand>
</feature>
<comment type="cofactor">
    <cofactor evidence="2">
        <name>Co(2+)</name>
        <dbReference type="ChEBI" id="CHEBI:48828"/>
    </cofactor>
</comment>
<dbReference type="HOGENOM" id="CLU_009227_0_0_5"/>
<feature type="domain" description="Transketolase-like pyrimidine-binding" evidence="18">
    <location>
        <begin position="353"/>
        <end position="526"/>
    </location>
</feature>
<evidence type="ECO:0000259" key="18">
    <source>
        <dbReference type="SMART" id="SM00861"/>
    </source>
</evidence>
<dbReference type="SMART" id="SM00861">
    <property type="entry name" value="Transket_pyr"/>
    <property type="match status" value="1"/>
</dbReference>
<dbReference type="Pfam" id="PF00456">
    <property type="entry name" value="Transketolase_N"/>
    <property type="match status" value="1"/>
</dbReference>
<keyword evidence="10 15" id="KW-0786">Thiamine pyrophosphate</keyword>
<feature type="binding site" evidence="14">
    <location>
        <position position="356"/>
    </location>
    <ligand>
        <name>substrate</name>
    </ligand>
</feature>